<evidence type="ECO:0000259" key="4">
    <source>
        <dbReference type="PROSITE" id="PS50003"/>
    </source>
</evidence>
<dbReference type="Pfam" id="PF00017">
    <property type="entry name" value="SH2"/>
    <property type="match status" value="1"/>
</dbReference>
<protein>
    <submittedName>
        <fullName evidence="5">Dual adapter for phosphotyrosine and 3-phosphotyrosine and 3-phosphoinositide</fullName>
    </submittedName>
</protein>
<proteinExistence type="predicted"/>
<evidence type="ECO:0000313" key="5">
    <source>
        <dbReference type="EMBL" id="PFX25000.1"/>
    </source>
</evidence>
<dbReference type="Pfam" id="PF00169">
    <property type="entry name" value="PH"/>
    <property type="match status" value="1"/>
</dbReference>
<dbReference type="Gene3D" id="2.30.29.30">
    <property type="entry name" value="Pleckstrin-homology domain (PH domain)/Phosphotyrosine-binding domain (PTB)"/>
    <property type="match status" value="1"/>
</dbReference>
<evidence type="ECO:0000256" key="2">
    <source>
        <dbReference type="PROSITE-ProRule" id="PRU00191"/>
    </source>
</evidence>
<dbReference type="EMBL" id="LSMT01000162">
    <property type="protein sequence ID" value="PFX25000.1"/>
    <property type="molecule type" value="Genomic_DNA"/>
</dbReference>
<feature type="domain" description="PH" evidence="4">
    <location>
        <begin position="160"/>
        <end position="255"/>
    </location>
</feature>
<dbReference type="InterPro" id="IPR001849">
    <property type="entry name" value="PH_domain"/>
</dbReference>
<dbReference type="InterPro" id="IPR036860">
    <property type="entry name" value="SH2_dom_sf"/>
</dbReference>
<gene>
    <name evidence="5" type="primary">DAPP1</name>
    <name evidence="5" type="ORF">AWC38_SpisGene10361</name>
</gene>
<accession>A0A2B4S865</accession>
<dbReference type="SUPFAM" id="SSF55550">
    <property type="entry name" value="SH2 domain"/>
    <property type="match status" value="1"/>
</dbReference>
<dbReference type="Gene3D" id="3.30.505.10">
    <property type="entry name" value="SH2 domain"/>
    <property type="match status" value="1"/>
</dbReference>
<dbReference type="PROSITE" id="PS50003">
    <property type="entry name" value="PH_DOMAIN"/>
    <property type="match status" value="1"/>
</dbReference>
<evidence type="ECO:0000313" key="6">
    <source>
        <dbReference type="Proteomes" id="UP000225706"/>
    </source>
</evidence>
<keyword evidence="6" id="KW-1185">Reference proteome</keyword>
<sequence length="267" mass="30993">MSREPRNMDSLTKKSIEDIPWYHHNLTRNGAEVLLLEYGCEGSYLLRPSKNNPGQYTISVKSVNSVRHFPLVYDDIKFVFGVGEFFNVEQLVEHFKNYPIIPGDTGQAVTLAFPYPSKVDELSVYEDITRHVVHSGSFKCHTLSNPSSPINELPDVNWSVASKEGFLTKKGAIHKNWKRRWFVTNRYTLQYYNQRGDKKPLKVLDLHLAEEAVKNETCGKPNAFSLVFPDRTFFLYADSKQEMQEWIDLLSWKLRNKVKLKKRCETV</sequence>
<dbReference type="InterPro" id="IPR011993">
    <property type="entry name" value="PH-like_dom_sf"/>
</dbReference>
<dbReference type="FunFam" id="2.30.29.30:FF:000286">
    <property type="entry name" value="PH-protein kinase domain containing protein"/>
    <property type="match status" value="1"/>
</dbReference>
<dbReference type="Proteomes" id="UP000225706">
    <property type="component" value="Unassembled WGS sequence"/>
</dbReference>
<dbReference type="PROSITE" id="PS50001">
    <property type="entry name" value="SH2"/>
    <property type="match status" value="1"/>
</dbReference>
<dbReference type="PRINTS" id="PR00401">
    <property type="entry name" value="SH2DOMAIN"/>
</dbReference>
<comment type="caution">
    <text evidence="5">The sequence shown here is derived from an EMBL/GenBank/DDBJ whole genome shotgun (WGS) entry which is preliminary data.</text>
</comment>
<dbReference type="InterPro" id="IPR000980">
    <property type="entry name" value="SH2"/>
</dbReference>
<dbReference type="OrthoDB" id="185175at2759"/>
<dbReference type="AlphaFoldDB" id="A0A2B4S865"/>
<name>A0A2B4S865_STYPI</name>
<reference evidence="6" key="1">
    <citation type="journal article" date="2017" name="bioRxiv">
        <title>Comparative analysis of the genomes of Stylophora pistillata and Acropora digitifera provides evidence for extensive differences between species of corals.</title>
        <authorList>
            <person name="Voolstra C.R."/>
            <person name="Li Y."/>
            <person name="Liew Y.J."/>
            <person name="Baumgarten S."/>
            <person name="Zoccola D."/>
            <person name="Flot J.-F."/>
            <person name="Tambutte S."/>
            <person name="Allemand D."/>
            <person name="Aranda M."/>
        </authorList>
    </citation>
    <scope>NUCLEOTIDE SEQUENCE [LARGE SCALE GENOMIC DNA]</scope>
</reference>
<feature type="domain" description="SH2" evidence="3">
    <location>
        <begin position="21"/>
        <end position="115"/>
    </location>
</feature>
<evidence type="ECO:0000256" key="1">
    <source>
        <dbReference type="ARBA" id="ARBA00022999"/>
    </source>
</evidence>
<dbReference type="InterPro" id="IPR051707">
    <property type="entry name" value="PI-Interact_SigTrans_Reg"/>
</dbReference>
<keyword evidence="1 2" id="KW-0727">SH2 domain</keyword>
<dbReference type="SMART" id="SM00252">
    <property type="entry name" value="SH2"/>
    <property type="match status" value="1"/>
</dbReference>
<evidence type="ECO:0000259" key="3">
    <source>
        <dbReference type="PROSITE" id="PS50001"/>
    </source>
</evidence>
<dbReference type="SMART" id="SM00233">
    <property type="entry name" value="PH"/>
    <property type="match status" value="1"/>
</dbReference>
<dbReference type="PANTHER" id="PTHR14336:SF15">
    <property type="entry name" value="DUAL ADAPTER FOR PHOSPHOTYROSINE AND 3-PHOSPHOTYROSINE AND 3-PHOSPHOINOSITIDE"/>
    <property type="match status" value="1"/>
</dbReference>
<dbReference type="PANTHER" id="PTHR14336">
    <property type="entry name" value="TANDEM PH DOMAIN CONTAINING PROTEIN"/>
    <property type="match status" value="1"/>
</dbReference>
<organism evidence="5 6">
    <name type="scientific">Stylophora pistillata</name>
    <name type="common">Smooth cauliflower coral</name>
    <dbReference type="NCBI Taxonomy" id="50429"/>
    <lineage>
        <taxon>Eukaryota</taxon>
        <taxon>Metazoa</taxon>
        <taxon>Cnidaria</taxon>
        <taxon>Anthozoa</taxon>
        <taxon>Hexacorallia</taxon>
        <taxon>Scleractinia</taxon>
        <taxon>Astrocoeniina</taxon>
        <taxon>Pocilloporidae</taxon>
        <taxon>Stylophora</taxon>
    </lineage>
</organism>
<dbReference type="SUPFAM" id="SSF50729">
    <property type="entry name" value="PH domain-like"/>
    <property type="match status" value="1"/>
</dbReference>